<organism evidence="1 2">
    <name type="scientific">Providencia burhodogranariea DSM 19968</name>
    <dbReference type="NCBI Taxonomy" id="1141662"/>
    <lineage>
        <taxon>Bacteria</taxon>
        <taxon>Pseudomonadati</taxon>
        <taxon>Pseudomonadota</taxon>
        <taxon>Gammaproteobacteria</taxon>
        <taxon>Enterobacterales</taxon>
        <taxon>Morganellaceae</taxon>
        <taxon>Providencia</taxon>
    </lineage>
</organism>
<dbReference type="RefSeq" id="WP_008913085.1">
    <property type="nucleotide sequence ID" value="NZ_KB233224.1"/>
</dbReference>
<gene>
    <name evidence="1" type="ORF">OOA_15507</name>
</gene>
<dbReference type="AlphaFoldDB" id="K8WEZ0"/>
<dbReference type="Proteomes" id="UP000009336">
    <property type="component" value="Unassembled WGS sequence"/>
</dbReference>
<protein>
    <submittedName>
        <fullName evidence="1">Uncharacterized protein</fullName>
    </submittedName>
</protein>
<name>K8WEZ0_9GAMM</name>
<dbReference type="HOGENOM" id="CLU_2864219_0_0_6"/>
<dbReference type="EMBL" id="AKKL01000045">
    <property type="protein sequence ID" value="EKT56032.1"/>
    <property type="molecule type" value="Genomic_DNA"/>
</dbReference>
<comment type="caution">
    <text evidence="1">The sequence shown here is derived from an EMBL/GenBank/DDBJ whole genome shotgun (WGS) entry which is preliminary data.</text>
</comment>
<evidence type="ECO:0000313" key="1">
    <source>
        <dbReference type="EMBL" id="EKT56032.1"/>
    </source>
</evidence>
<sequence>MLAALIIHLDNKNKALESEIEEFREMVSLGYFTLDGKERYLPASTSNNIQQDDFIELFSHKKQT</sequence>
<evidence type="ECO:0000313" key="2">
    <source>
        <dbReference type="Proteomes" id="UP000009336"/>
    </source>
</evidence>
<accession>K8WEZ0</accession>
<reference evidence="1 2" key="1">
    <citation type="journal article" date="2012" name="BMC Genomics">
        <title>Comparative genomics of bacteria in the genus Providencia isolated from wild Drosophila melanogaster.</title>
        <authorList>
            <person name="Galac M.R."/>
            <person name="Lazzaro B.P."/>
        </authorList>
    </citation>
    <scope>NUCLEOTIDE SEQUENCE [LARGE SCALE GENOMIC DNA]</scope>
    <source>
        <strain evidence="1 2">DSM 19968</strain>
    </source>
</reference>
<proteinExistence type="predicted"/>
<keyword evidence="2" id="KW-1185">Reference proteome</keyword>
<dbReference type="PATRIC" id="fig|1141662.3.peg.3143"/>